<evidence type="ECO:0000256" key="1">
    <source>
        <dbReference type="SAM" id="Phobius"/>
    </source>
</evidence>
<dbReference type="Pfam" id="PF22570">
    <property type="entry name" value="LiaF-TM"/>
    <property type="match status" value="1"/>
</dbReference>
<gene>
    <name evidence="3" type="ORF">ACFFNY_09995</name>
</gene>
<organism evidence="3 4">
    <name type="scientific">Paenibacillus hodogayensis</name>
    <dbReference type="NCBI Taxonomy" id="279208"/>
    <lineage>
        <taxon>Bacteria</taxon>
        <taxon>Bacillati</taxon>
        <taxon>Bacillota</taxon>
        <taxon>Bacilli</taxon>
        <taxon>Bacillales</taxon>
        <taxon>Paenibacillaceae</taxon>
        <taxon>Paenibacillus</taxon>
    </lineage>
</organism>
<keyword evidence="1" id="KW-0472">Membrane</keyword>
<dbReference type="RefSeq" id="WP_344912876.1">
    <property type="nucleotide sequence ID" value="NZ_BAAAYO010000010.1"/>
</dbReference>
<evidence type="ECO:0000313" key="3">
    <source>
        <dbReference type="EMBL" id="MFB9751902.1"/>
    </source>
</evidence>
<sequence length="101" mass="10684">MKLNSKSGLAILLIGCGALILLGKIGLGLGFLMSYLFPLALLGLGYYGIRNGSKFFGWAIFAVGLLALVGKFSGLFAIIFAVGLIYFGVTVLKKKQNSSTF</sequence>
<accession>A0ABV5VUD7</accession>
<keyword evidence="1" id="KW-1133">Transmembrane helix</keyword>
<dbReference type="InterPro" id="IPR054331">
    <property type="entry name" value="LiaF_TM"/>
</dbReference>
<proteinExistence type="predicted"/>
<evidence type="ECO:0000313" key="4">
    <source>
        <dbReference type="Proteomes" id="UP001589619"/>
    </source>
</evidence>
<comment type="caution">
    <text evidence="3">The sequence shown here is derived from an EMBL/GenBank/DDBJ whole genome shotgun (WGS) entry which is preliminary data.</text>
</comment>
<feature type="transmembrane region" description="Helical" evidence="1">
    <location>
        <begin position="55"/>
        <end position="87"/>
    </location>
</feature>
<keyword evidence="4" id="KW-1185">Reference proteome</keyword>
<keyword evidence="1" id="KW-0812">Transmembrane</keyword>
<dbReference type="EMBL" id="JBHMAG010000007">
    <property type="protein sequence ID" value="MFB9751902.1"/>
    <property type="molecule type" value="Genomic_DNA"/>
</dbReference>
<evidence type="ECO:0000259" key="2">
    <source>
        <dbReference type="Pfam" id="PF22570"/>
    </source>
</evidence>
<protein>
    <recommendedName>
        <fullName evidence="2">LiaF transmembrane domain-containing protein</fullName>
    </recommendedName>
</protein>
<name>A0ABV5VUD7_9BACL</name>
<feature type="domain" description="LiaF transmembrane" evidence="2">
    <location>
        <begin position="10"/>
        <end position="98"/>
    </location>
</feature>
<reference evidence="3 4" key="1">
    <citation type="submission" date="2024-09" db="EMBL/GenBank/DDBJ databases">
        <authorList>
            <person name="Sun Q."/>
            <person name="Mori K."/>
        </authorList>
    </citation>
    <scope>NUCLEOTIDE SEQUENCE [LARGE SCALE GENOMIC DNA]</scope>
    <source>
        <strain evidence="3 4">JCM 12520</strain>
    </source>
</reference>
<dbReference type="Proteomes" id="UP001589619">
    <property type="component" value="Unassembled WGS sequence"/>
</dbReference>